<evidence type="ECO:0000313" key="2">
    <source>
        <dbReference type="EMBL" id="KCZ57683.1"/>
    </source>
</evidence>
<dbReference type="Proteomes" id="UP000027190">
    <property type="component" value="Unassembled WGS sequence"/>
</dbReference>
<dbReference type="EMBL" id="AWFG01000030">
    <property type="protein sequence ID" value="KCZ57683.1"/>
    <property type="molecule type" value="Genomic_DNA"/>
</dbReference>
<organism evidence="2 3">
    <name type="scientific">Hyphomonas chukchiensis</name>
    <dbReference type="NCBI Taxonomy" id="1280947"/>
    <lineage>
        <taxon>Bacteria</taxon>
        <taxon>Pseudomonadati</taxon>
        <taxon>Pseudomonadota</taxon>
        <taxon>Alphaproteobacteria</taxon>
        <taxon>Hyphomonadales</taxon>
        <taxon>Hyphomonadaceae</taxon>
        <taxon>Hyphomonas</taxon>
    </lineage>
</organism>
<accession>A0A062UJ26</accession>
<keyword evidence="3" id="KW-1185">Reference proteome</keyword>
<dbReference type="PATRIC" id="fig|1280947.3.peg.2334"/>
<evidence type="ECO:0000256" key="1">
    <source>
        <dbReference type="SAM" id="Phobius"/>
    </source>
</evidence>
<name>A0A062UJ26_9PROT</name>
<comment type="caution">
    <text evidence="2">The sequence shown here is derived from an EMBL/GenBank/DDBJ whole genome shotgun (WGS) entry which is preliminary data.</text>
</comment>
<keyword evidence="1" id="KW-0472">Membrane</keyword>
<dbReference type="eggNOG" id="ENOG503158P">
    <property type="taxonomic scope" value="Bacteria"/>
</dbReference>
<proteinExistence type="predicted"/>
<dbReference type="OrthoDB" id="7618811at2"/>
<keyword evidence="1" id="KW-0812">Transmembrane</keyword>
<dbReference type="STRING" id="1280947.HY30_05755"/>
<dbReference type="AlphaFoldDB" id="A0A062UJ26"/>
<feature type="transmembrane region" description="Helical" evidence="1">
    <location>
        <begin position="84"/>
        <end position="104"/>
    </location>
</feature>
<protein>
    <submittedName>
        <fullName evidence="2">Uncharacterized protein</fullName>
    </submittedName>
</protein>
<evidence type="ECO:0000313" key="3">
    <source>
        <dbReference type="Proteomes" id="UP000027190"/>
    </source>
</evidence>
<keyword evidence="1" id="KW-1133">Transmembrane helix</keyword>
<sequence length="217" mass="23200">MLRKLIASLIAVYAIAFAFGALTAVRWPSIMMMVSWILHDDVAAGLEAVDWRALGIAYGAPYLLAALCFYASAAMIAGRRHGGVLWYIMGLAAGFPTVYLVRFSDGWWNNPTPAEGAVAGAGIGALLLLSAVYELRKRKPVRVPLAEPAPAPAAQPVAVAPAPELQAEPAAAIVRKRPAAPKPTFVPAAIARQRASFAAHGRRMHAKQNRPITIRLF</sequence>
<dbReference type="RefSeq" id="WP_034740403.1">
    <property type="nucleotide sequence ID" value="NZ_AWFG01000030.1"/>
</dbReference>
<feature type="transmembrane region" description="Helical" evidence="1">
    <location>
        <begin position="56"/>
        <end position="77"/>
    </location>
</feature>
<feature type="transmembrane region" description="Helical" evidence="1">
    <location>
        <begin position="116"/>
        <end position="135"/>
    </location>
</feature>
<gene>
    <name evidence="2" type="ORF">HY30_05755</name>
</gene>
<reference evidence="2 3" key="1">
    <citation type="journal article" date="2014" name="Antonie Van Leeuwenhoek">
        <title>Hyphomonas beringensis sp. nov. and Hyphomonas chukchiensis sp. nov., isolated from surface seawater of the Bering Sea and Chukchi Sea.</title>
        <authorList>
            <person name="Li C."/>
            <person name="Lai Q."/>
            <person name="Li G."/>
            <person name="Dong C."/>
            <person name="Wang J."/>
            <person name="Liao Y."/>
            <person name="Shao Z."/>
        </authorList>
    </citation>
    <scope>NUCLEOTIDE SEQUENCE [LARGE SCALE GENOMIC DNA]</scope>
    <source>
        <strain evidence="2 3">BH-BN04-4</strain>
    </source>
</reference>